<dbReference type="InterPro" id="IPR011990">
    <property type="entry name" value="TPR-like_helical_dom_sf"/>
</dbReference>
<name>I0HSW0_RUBGI</name>
<evidence type="ECO:0000256" key="2">
    <source>
        <dbReference type="SAM" id="SignalP"/>
    </source>
</evidence>
<dbReference type="HOGENOM" id="CLU_003728_7_0_4"/>
<dbReference type="Proteomes" id="UP000007883">
    <property type="component" value="Chromosome"/>
</dbReference>
<dbReference type="RefSeq" id="WP_014428959.1">
    <property type="nucleotide sequence ID" value="NC_017075.1"/>
</dbReference>
<keyword evidence="2" id="KW-0732">Signal</keyword>
<dbReference type="Gene3D" id="1.25.40.10">
    <property type="entry name" value="Tetratricopeptide repeat domain"/>
    <property type="match status" value="1"/>
</dbReference>
<dbReference type="InterPro" id="IPR013360">
    <property type="entry name" value="Pilus_4_PilW"/>
</dbReference>
<reference evidence="3 4" key="1">
    <citation type="journal article" date="2012" name="J. Bacteriol.">
        <title>Complete genome sequence of phototrophic betaproteobacterium Rubrivivax gelatinosus IL144.</title>
        <authorList>
            <person name="Nagashima S."/>
            <person name="Kamimura A."/>
            <person name="Shimizu T."/>
            <person name="Nakamura-isaki S."/>
            <person name="Aono E."/>
            <person name="Sakamoto K."/>
            <person name="Ichikawa N."/>
            <person name="Nakazawa H."/>
            <person name="Sekine M."/>
            <person name="Yamazaki S."/>
            <person name="Fujita N."/>
            <person name="Shimada K."/>
            <person name="Hanada S."/>
            <person name="Nagashima K.V.P."/>
        </authorList>
    </citation>
    <scope>NUCLEOTIDE SEQUENCE [LARGE SCALE GENOMIC DNA]</scope>
    <source>
        <strain evidence="4">NBRC 100245 / IL144</strain>
    </source>
</reference>
<dbReference type="KEGG" id="rge:RGE_27580"/>
<dbReference type="PATRIC" id="fig|983917.3.peg.2686"/>
<feature type="repeat" description="TPR" evidence="1">
    <location>
        <begin position="48"/>
        <end position="81"/>
    </location>
</feature>
<dbReference type="InterPro" id="IPR019734">
    <property type="entry name" value="TPR_rpt"/>
</dbReference>
<feature type="repeat" description="TPR" evidence="1">
    <location>
        <begin position="82"/>
        <end position="115"/>
    </location>
</feature>
<sequence length="267" mass="29481">MTRRLLALLAAAACAASLLAGCVSEPPANGSARETRPSNDPADVERRAKVRLELASAYFARGQSETALDEVKQALAARPDMPEALGLRGLIYAALGETRLADDSFQRALSLAPRDGDLRHNYGWFLCQQGRYGDADREFETTLALPQYRGSARTLLAKGVCDAREGRWADAEAALYRSFQLEPANPATSYNLADALYHRGSFERARFYVQRVNAVSEQSSAATLWLAARIERRLGNQAGAYEFGRQLRDRFPQSPEAAQFEQGRFDD</sequence>
<gene>
    <name evidence="3" type="primary">pilF</name>
    <name evidence="3" type="ordered locus">RGE_27580</name>
</gene>
<protein>
    <submittedName>
        <fullName evidence="3">Type IV pilus biogenesis/stability protein PilF</fullName>
    </submittedName>
</protein>
<accession>I0HSW0</accession>
<feature type="chain" id="PRO_5003629224" evidence="2">
    <location>
        <begin position="21"/>
        <end position="267"/>
    </location>
</feature>
<dbReference type="PROSITE" id="PS50005">
    <property type="entry name" value="TPR"/>
    <property type="match status" value="2"/>
</dbReference>
<evidence type="ECO:0000313" key="4">
    <source>
        <dbReference type="Proteomes" id="UP000007883"/>
    </source>
</evidence>
<proteinExistence type="predicted"/>
<dbReference type="EMBL" id="AP012320">
    <property type="protein sequence ID" value="BAL96097.1"/>
    <property type="molecule type" value="Genomic_DNA"/>
</dbReference>
<evidence type="ECO:0000313" key="3">
    <source>
        <dbReference type="EMBL" id="BAL96097.1"/>
    </source>
</evidence>
<dbReference type="PANTHER" id="PTHR12558">
    <property type="entry name" value="CELL DIVISION CYCLE 16,23,27"/>
    <property type="match status" value="1"/>
</dbReference>
<dbReference type="PANTHER" id="PTHR12558:SF13">
    <property type="entry name" value="CELL DIVISION CYCLE PROTEIN 27 HOMOLOG"/>
    <property type="match status" value="1"/>
</dbReference>
<feature type="signal peptide" evidence="2">
    <location>
        <begin position="1"/>
        <end position="20"/>
    </location>
</feature>
<dbReference type="AlphaFoldDB" id="I0HSW0"/>
<keyword evidence="1" id="KW-0802">TPR repeat</keyword>
<dbReference type="SUPFAM" id="SSF48452">
    <property type="entry name" value="TPR-like"/>
    <property type="match status" value="1"/>
</dbReference>
<dbReference type="STRING" id="983917.RGE_27580"/>
<dbReference type="PROSITE" id="PS51257">
    <property type="entry name" value="PROKAR_LIPOPROTEIN"/>
    <property type="match status" value="1"/>
</dbReference>
<dbReference type="NCBIfam" id="TIGR02521">
    <property type="entry name" value="type_IV_pilW"/>
    <property type="match status" value="1"/>
</dbReference>
<dbReference type="Pfam" id="PF14559">
    <property type="entry name" value="TPR_19"/>
    <property type="match status" value="1"/>
</dbReference>
<dbReference type="eggNOG" id="COG3063">
    <property type="taxonomic scope" value="Bacteria"/>
</dbReference>
<dbReference type="SMART" id="SM00028">
    <property type="entry name" value="TPR"/>
    <property type="match status" value="4"/>
</dbReference>
<organism evidence="3 4">
    <name type="scientific">Rubrivivax gelatinosus (strain NBRC 100245 / IL144)</name>
    <dbReference type="NCBI Taxonomy" id="983917"/>
    <lineage>
        <taxon>Bacteria</taxon>
        <taxon>Pseudomonadati</taxon>
        <taxon>Pseudomonadota</taxon>
        <taxon>Betaproteobacteria</taxon>
        <taxon>Burkholderiales</taxon>
        <taxon>Sphaerotilaceae</taxon>
        <taxon>Rubrivivax</taxon>
    </lineage>
</organism>
<keyword evidence="4" id="KW-1185">Reference proteome</keyword>
<evidence type="ECO:0000256" key="1">
    <source>
        <dbReference type="PROSITE-ProRule" id="PRU00339"/>
    </source>
</evidence>
<dbReference type="Pfam" id="PF13432">
    <property type="entry name" value="TPR_16"/>
    <property type="match status" value="1"/>
</dbReference>